<gene>
    <name evidence="1" type="ORF">SSDG_03304</name>
</gene>
<dbReference type="EMBL" id="CM000950">
    <property type="protein sequence ID" value="EDY64981.1"/>
    <property type="molecule type" value="Genomic_DNA"/>
</dbReference>
<evidence type="ECO:0000313" key="2">
    <source>
        <dbReference type="Proteomes" id="UP000002805"/>
    </source>
</evidence>
<accession>B5HDS0</accession>
<reference evidence="2" key="2">
    <citation type="submission" date="2009-10" db="EMBL/GenBank/DDBJ databases">
        <title>The genome sequence of Streptomyces pristinaespiralis strain ATCC 25486.</title>
        <authorList>
            <consortium name="The Broad Institute Genome Sequencing Platform"/>
            <consortium name="Broad Institute Microbial Sequencing Center"/>
            <person name="Fischbach M."/>
            <person name="Godfrey P."/>
            <person name="Ward D."/>
            <person name="Young S."/>
            <person name="Zeng Q."/>
            <person name="Koehrsen M."/>
            <person name="Alvarado L."/>
            <person name="Berlin A.M."/>
            <person name="Bochicchio J."/>
            <person name="Borenstein D."/>
            <person name="Chapman S.B."/>
            <person name="Chen Z."/>
            <person name="Engels R."/>
            <person name="Freedman E."/>
            <person name="Gellesch M."/>
            <person name="Goldberg J."/>
            <person name="Griggs A."/>
            <person name="Gujja S."/>
            <person name="Heilman E.R."/>
            <person name="Heiman D.I."/>
            <person name="Hepburn T.A."/>
            <person name="Howarth C."/>
            <person name="Jen D."/>
            <person name="Larson L."/>
            <person name="Lewis B."/>
            <person name="Mehta T."/>
            <person name="Park D."/>
            <person name="Pearson M."/>
            <person name="Richards J."/>
            <person name="Roberts A."/>
            <person name="Saif S."/>
            <person name="Shea T.D."/>
            <person name="Shenoy N."/>
            <person name="Sisk P."/>
            <person name="Stolte C."/>
            <person name="Sykes S.N."/>
            <person name="Thomson T."/>
            <person name="Walk T."/>
            <person name="White J."/>
            <person name="Yandava C."/>
            <person name="Straight P."/>
            <person name="Clardy J."/>
            <person name="Hung D."/>
            <person name="Kolter R."/>
            <person name="Mekalanos J."/>
            <person name="Walker S."/>
            <person name="Walsh C.T."/>
            <person name="Wieland-Brown L.C."/>
            <person name="Haas B."/>
            <person name="Nusbaum C."/>
            <person name="Birren B."/>
        </authorList>
    </citation>
    <scope>NUCLEOTIDE SEQUENCE [LARGE SCALE GENOMIC DNA]</scope>
    <source>
        <strain evidence="2">ATCC 25486 / DSM 40338 / CBS 914.69 / JCM 4507 / NBRC 13074 / NRRL 2958 / 5647</strain>
    </source>
</reference>
<proteinExistence type="predicted"/>
<keyword evidence="2" id="KW-1185">Reference proteome</keyword>
<dbReference type="HOGENOM" id="CLU_2541205_0_0_11"/>
<protein>
    <submittedName>
        <fullName evidence="1">Uncharacterized protein</fullName>
    </submittedName>
</protein>
<dbReference type="AlphaFoldDB" id="B5HDS0"/>
<sequence>MARDGHLPGAPVTVRPRSQVPHRADVAVVVVAVVAATVDLRGAIGFSSLGVPAYCTIRQRLGSDAGFPTARRYTRSSSPGSSG</sequence>
<evidence type="ECO:0000313" key="1">
    <source>
        <dbReference type="EMBL" id="EDY64981.1"/>
    </source>
</evidence>
<dbReference type="Proteomes" id="UP000002805">
    <property type="component" value="Chromosome"/>
</dbReference>
<name>B5HDS0_STRE2</name>
<organism evidence="1 2">
    <name type="scientific">Streptomyces pristinaespiralis (strain ATCC 25486 / DSM 40338 / CBS 914.69 / JCM 4507 / KCC S-0507 / NBRC 13074 / NRRL 2958 / 5647)</name>
    <dbReference type="NCBI Taxonomy" id="457429"/>
    <lineage>
        <taxon>Bacteria</taxon>
        <taxon>Bacillati</taxon>
        <taxon>Actinomycetota</taxon>
        <taxon>Actinomycetes</taxon>
        <taxon>Kitasatosporales</taxon>
        <taxon>Streptomycetaceae</taxon>
        <taxon>Streptomyces</taxon>
    </lineage>
</organism>
<reference evidence="2" key="1">
    <citation type="submission" date="2008-02" db="EMBL/GenBank/DDBJ databases">
        <authorList>
            <consortium name="The Broad Institute Genome Sequencing Platform"/>
            <person name="Fischbach M."/>
            <person name="Ward D."/>
            <person name="Young S."/>
            <person name="Jaffe D."/>
            <person name="Gnerre S."/>
            <person name="Berlin A."/>
            <person name="Heiman D."/>
            <person name="Hepburn T."/>
            <person name="Sykes S."/>
            <person name="Alvarado L."/>
            <person name="Kodira C.D."/>
            <person name="Straight P."/>
            <person name="Clardy J."/>
            <person name="Hung D."/>
            <person name="Kolter R."/>
            <person name="Mekalanos J."/>
            <person name="Walker S."/>
            <person name="Walsh C.T."/>
            <person name="Lander E."/>
            <person name="Galagan J."/>
            <person name="Nusbaum C."/>
            <person name="Birren B."/>
        </authorList>
    </citation>
    <scope>NUCLEOTIDE SEQUENCE [LARGE SCALE GENOMIC DNA]</scope>
    <source>
        <strain evidence="2">ATCC 25486 / DSM 40338 / CBS 914.69 / JCM 4507 / NBRC 13074 / NRRL 2958 / 5647</strain>
    </source>
</reference>